<comment type="caution">
    <text evidence="5">The sequence shown here is derived from an EMBL/GenBank/DDBJ whole genome shotgun (WGS) entry which is preliminary data.</text>
</comment>
<dbReference type="InterPro" id="IPR027417">
    <property type="entry name" value="P-loop_NTPase"/>
</dbReference>
<evidence type="ECO:0000259" key="4">
    <source>
        <dbReference type="Pfam" id="PF00685"/>
    </source>
</evidence>
<organism evidence="5 6">
    <name type="scientific">Liquidambar formosana</name>
    <name type="common">Formosan gum</name>
    <dbReference type="NCBI Taxonomy" id="63359"/>
    <lineage>
        <taxon>Eukaryota</taxon>
        <taxon>Viridiplantae</taxon>
        <taxon>Streptophyta</taxon>
        <taxon>Embryophyta</taxon>
        <taxon>Tracheophyta</taxon>
        <taxon>Spermatophyta</taxon>
        <taxon>Magnoliopsida</taxon>
        <taxon>eudicotyledons</taxon>
        <taxon>Gunneridae</taxon>
        <taxon>Pentapetalae</taxon>
        <taxon>Saxifragales</taxon>
        <taxon>Altingiaceae</taxon>
        <taxon>Liquidambar</taxon>
    </lineage>
</organism>
<evidence type="ECO:0000256" key="3">
    <source>
        <dbReference type="RuleBase" id="RU361155"/>
    </source>
</evidence>
<dbReference type="EMBL" id="JBBPBK010000006">
    <property type="protein sequence ID" value="KAK9283941.1"/>
    <property type="molecule type" value="Genomic_DNA"/>
</dbReference>
<keyword evidence="2 3" id="KW-0808">Transferase</keyword>
<dbReference type="Pfam" id="PF00685">
    <property type="entry name" value="Sulfotransfer_1"/>
    <property type="match status" value="1"/>
</dbReference>
<evidence type="ECO:0000313" key="6">
    <source>
        <dbReference type="Proteomes" id="UP001415857"/>
    </source>
</evidence>
<dbReference type="InterPro" id="IPR000863">
    <property type="entry name" value="Sulfotransferase_dom"/>
</dbReference>
<dbReference type="Proteomes" id="UP001415857">
    <property type="component" value="Unassembled WGS sequence"/>
</dbReference>
<dbReference type="Gene3D" id="3.40.50.300">
    <property type="entry name" value="P-loop containing nucleotide triphosphate hydrolases"/>
    <property type="match status" value="1"/>
</dbReference>
<dbReference type="GO" id="GO:0008146">
    <property type="term" value="F:sulfotransferase activity"/>
    <property type="evidence" value="ECO:0007669"/>
    <property type="project" value="InterPro"/>
</dbReference>
<accession>A0AAP0RSM4</accession>
<evidence type="ECO:0000313" key="5">
    <source>
        <dbReference type="EMBL" id="KAK9283941.1"/>
    </source>
</evidence>
<name>A0AAP0RSM4_LIQFO</name>
<comment type="similarity">
    <text evidence="1 3">Belongs to the sulfotransferase 1 family.</text>
</comment>
<sequence>MKENTISHVKSLAEFLEYPFSVEEESDGVIEEISRFCSFENLKELEPNKTGRFLWVENKTFFRKALVGDWISA</sequence>
<feature type="domain" description="Sulfotransferase" evidence="4">
    <location>
        <begin position="1"/>
        <end position="71"/>
    </location>
</feature>
<reference evidence="5 6" key="1">
    <citation type="journal article" date="2024" name="Plant J.">
        <title>Genome sequences and population genomics reveal climatic adaptation and genomic divergence between two closely related sweetgum species.</title>
        <authorList>
            <person name="Xu W.Q."/>
            <person name="Ren C.Q."/>
            <person name="Zhang X.Y."/>
            <person name="Comes H.P."/>
            <person name="Liu X.H."/>
            <person name="Li Y.G."/>
            <person name="Kettle C.J."/>
            <person name="Jalonen R."/>
            <person name="Gaisberger H."/>
            <person name="Ma Y.Z."/>
            <person name="Qiu Y.X."/>
        </authorList>
    </citation>
    <scope>NUCLEOTIDE SEQUENCE [LARGE SCALE GENOMIC DNA]</scope>
    <source>
        <strain evidence="5">Hangzhou</strain>
    </source>
</reference>
<gene>
    <name evidence="5" type="ORF">L1049_012198</name>
</gene>
<dbReference type="EC" id="2.8.2.-" evidence="3"/>
<protein>
    <recommendedName>
        <fullName evidence="3">Sulfotransferase</fullName>
        <ecNumber evidence="3">2.8.2.-</ecNumber>
    </recommendedName>
</protein>
<keyword evidence="6" id="KW-1185">Reference proteome</keyword>
<evidence type="ECO:0000256" key="2">
    <source>
        <dbReference type="ARBA" id="ARBA00022679"/>
    </source>
</evidence>
<dbReference type="PANTHER" id="PTHR11783">
    <property type="entry name" value="SULFOTRANSFERASE SULT"/>
    <property type="match status" value="1"/>
</dbReference>
<dbReference type="AlphaFoldDB" id="A0AAP0RSM4"/>
<dbReference type="SUPFAM" id="SSF52540">
    <property type="entry name" value="P-loop containing nucleoside triphosphate hydrolases"/>
    <property type="match status" value="1"/>
</dbReference>
<proteinExistence type="inferred from homology"/>
<evidence type="ECO:0000256" key="1">
    <source>
        <dbReference type="ARBA" id="ARBA00005771"/>
    </source>
</evidence>